<feature type="transmembrane region" description="Helical" evidence="6">
    <location>
        <begin position="149"/>
        <end position="173"/>
    </location>
</feature>
<proteinExistence type="predicted"/>
<gene>
    <name evidence="7" type="ORF">ACFOW6_16490</name>
</gene>
<evidence type="ECO:0000256" key="3">
    <source>
        <dbReference type="ARBA" id="ARBA00022692"/>
    </source>
</evidence>
<evidence type="ECO:0000313" key="8">
    <source>
        <dbReference type="Proteomes" id="UP001595799"/>
    </source>
</evidence>
<keyword evidence="4 6" id="KW-1133">Transmembrane helix</keyword>
<keyword evidence="3 6" id="KW-0812">Transmembrane</keyword>
<evidence type="ECO:0000256" key="4">
    <source>
        <dbReference type="ARBA" id="ARBA00022989"/>
    </source>
</evidence>
<evidence type="ECO:0000256" key="5">
    <source>
        <dbReference type="ARBA" id="ARBA00023136"/>
    </source>
</evidence>
<evidence type="ECO:0000256" key="1">
    <source>
        <dbReference type="ARBA" id="ARBA00004651"/>
    </source>
</evidence>
<accession>A0ABV8UPL1</accession>
<dbReference type="InterPro" id="IPR001123">
    <property type="entry name" value="LeuE-type"/>
</dbReference>
<dbReference type="PANTHER" id="PTHR30086:SF19">
    <property type="entry name" value="THREONINE EFFLUX PROTEIN"/>
    <property type="match status" value="1"/>
</dbReference>
<reference evidence="8" key="1">
    <citation type="journal article" date="2019" name="Int. J. Syst. Evol. Microbiol.">
        <title>The Global Catalogue of Microorganisms (GCM) 10K type strain sequencing project: providing services to taxonomists for standard genome sequencing and annotation.</title>
        <authorList>
            <consortium name="The Broad Institute Genomics Platform"/>
            <consortium name="The Broad Institute Genome Sequencing Center for Infectious Disease"/>
            <person name="Wu L."/>
            <person name="Ma J."/>
        </authorList>
    </citation>
    <scope>NUCLEOTIDE SEQUENCE [LARGE SCALE GENOMIC DNA]</scope>
    <source>
        <strain evidence="8">CECT 8472</strain>
    </source>
</reference>
<name>A0ABV8UPL1_9PROT</name>
<feature type="transmembrane region" description="Helical" evidence="6">
    <location>
        <begin position="185"/>
        <end position="204"/>
    </location>
</feature>
<dbReference type="RefSeq" id="WP_382423525.1">
    <property type="nucleotide sequence ID" value="NZ_JBHSCW010000011.1"/>
</dbReference>
<dbReference type="PANTHER" id="PTHR30086">
    <property type="entry name" value="ARGININE EXPORTER PROTEIN ARGO"/>
    <property type="match status" value="1"/>
</dbReference>
<keyword evidence="5 6" id="KW-0472">Membrane</keyword>
<keyword evidence="2" id="KW-1003">Cell membrane</keyword>
<sequence>MSESIQLTLILGTALIASLSPGPTTLAIASTSMTCGRRFGLALASGVMTGSLLWSVSAAFGLGAIMLTNAWALEILRYLGASYLVYLAAIAGRKAMTAREPQTNTLPSTSLGRAYGKGLAIHLTNPKAALFFGSLYSIAIPSGATLQDLILVIAAIGLQSFLVFHGYALLFSIPPVVRGYLRLRRWFEAFFALAFASAGIKVLLTRVA</sequence>
<comment type="caution">
    <text evidence="7">The sequence shown here is derived from an EMBL/GenBank/DDBJ whole genome shotgun (WGS) entry which is preliminary data.</text>
</comment>
<dbReference type="EMBL" id="JBHSCW010000011">
    <property type="protein sequence ID" value="MFC4353150.1"/>
    <property type="molecule type" value="Genomic_DNA"/>
</dbReference>
<evidence type="ECO:0000256" key="6">
    <source>
        <dbReference type="SAM" id="Phobius"/>
    </source>
</evidence>
<dbReference type="Proteomes" id="UP001595799">
    <property type="component" value="Unassembled WGS sequence"/>
</dbReference>
<evidence type="ECO:0000313" key="7">
    <source>
        <dbReference type="EMBL" id="MFC4353150.1"/>
    </source>
</evidence>
<keyword evidence="8" id="KW-1185">Reference proteome</keyword>
<comment type="subcellular location">
    <subcellularLocation>
        <location evidence="1">Cell membrane</location>
        <topology evidence="1">Multi-pass membrane protein</topology>
    </subcellularLocation>
</comment>
<evidence type="ECO:0000256" key="2">
    <source>
        <dbReference type="ARBA" id="ARBA00022475"/>
    </source>
</evidence>
<protein>
    <submittedName>
        <fullName evidence="7">LysE family translocator</fullName>
    </submittedName>
</protein>
<dbReference type="Pfam" id="PF01810">
    <property type="entry name" value="LysE"/>
    <property type="match status" value="1"/>
</dbReference>
<organism evidence="7 8">
    <name type="scientific">Fodinicurvata halophila</name>
    <dbReference type="NCBI Taxonomy" id="1419723"/>
    <lineage>
        <taxon>Bacteria</taxon>
        <taxon>Pseudomonadati</taxon>
        <taxon>Pseudomonadota</taxon>
        <taxon>Alphaproteobacteria</taxon>
        <taxon>Rhodospirillales</taxon>
        <taxon>Rhodovibrionaceae</taxon>
        <taxon>Fodinicurvata</taxon>
    </lineage>
</organism>